<gene>
    <name evidence="1" type="ORF">vBKpn16P2_1</name>
</gene>
<protein>
    <submittedName>
        <fullName evidence="1">Tail spike protein</fullName>
    </submittedName>
</protein>
<accession>A0AAU8EFF1</accession>
<dbReference type="Gene3D" id="3.30.2020.50">
    <property type="match status" value="1"/>
</dbReference>
<name>A0AAU8EFF1_9VIRU</name>
<sequence length="841" mass="91643">MNKMFTQPTGPVAKQTNKQAIARVLGIKQNQVVYLSSGQDLTSFLVAYDKATESVYRIPSTVSGKVISYAINNYVCTVTTDSGQYTLLPVLGKDIAYLTFDMFGVPNDGLTDATAGIKTVAALAKLMKLPVKQNTGVYLISGSDAIEFTNDTDLSGITLLPTASYTGYLLFTQPDSVTVYDSASSVVAAVNSQPLLANSSRLGGLVNNTVLNGKSLFMYGSDPLYVSRGTTKYWWSASRLSSKGRLDTPLKYSVASVTQITTLTIAKKETVVKLPNWDFGNGPANLGVMRFTNITRYKVYGGSVFNRPLSDVNKQPVIISINYAYGCKFEGFYDAYPSFPSVNGSIAYAYTLNHNYTDCCTFKNFNSQGDGWGVVGGQLANNITYINCNLNRVDMHDPFMGYMKLIDCDLGYWGICASGMGDLYLERCTVNLEDFIMNGYREHDGIISTRGDFGGFFDGNVYIRDLKIIGDATAFRTKNNRGVSLFSSYSFNATTGYIPAGSPIEPWGFKEIYIDGLHCDTPIVGKRFSSIVYAASVQYTTYFPRVIQIKNADFNSSEPECFDMHGFLVSPDNAAKTGIAHTLNFKPTNFIQMDDCSLGGIEIQRPYSTYDYNNVSFRGSNLKQANSRNSPIEFYTDQIGRYEFVNCDLKKISDSTKSTGSTSSRQSVFSVNGGVYNSLTDSPFDIKYQTGLRTVILCSNVNFVGPYSQTTVVDANLNVAEFATLDNCKFYSNITLAYVAPALWLGSTSNSATAFNVARGNTLNTVISNSNTNAGGGVITGITTKVDKVPNGVSNGHIGGVYYVDAIGQNGSYQLYLNARDTKAQVGKIVSNGTISGIFLQ</sequence>
<organism evidence="1">
    <name type="scientific">Klebsiella phage vB_Kpn16-P2</name>
    <dbReference type="NCBI Taxonomy" id="3230846"/>
    <lineage>
        <taxon>Viruses</taxon>
    </lineage>
</organism>
<proteinExistence type="predicted"/>
<dbReference type="EMBL" id="PP848842">
    <property type="protein sequence ID" value="XCG96116.1"/>
    <property type="molecule type" value="Genomic_DNA"/>
</dbReference>
<evidence type="ECO:0000313" key="1">
    <source>
        <dbReference type="EMBL" id="XCG96116.1"/>
    </source>
</evidence>
<reference evidence="1" key="1">
    <citation type="submission" date="2024-05" db="EMBL/GenBank/DDBJ databases">
        <authorList>
            <person name="Ferriol-Gonzalez C."/>
            <person name="Concha-Eloko R."/>
            <person name="Bernabeu-Gimeno M."/>
            <person name="Fernandez-Cuenca F."/>
            <person name="Canada-Garcia J.E."/>
            <person name="Garcia-Cobos S."/>
            <person name="Sanjuan R."/>
            <person name="Domingo-Calap P."/>
        </authorList>
    </citation>
    <scope>NUCLEOTIDE SEQUENCE</scope>
</reference>